<dbReference type="AlphaFoldDB" id="A0A1G6RSJ5"/>
<proteinExistence type="predicted"/>
<sequence length="477" mass="51636">MAAVDVDMLIKRIKCDLNKIVLEKAYQAFPQEVRPERRQPFLFLRSWAAKVRLTVAVDDTFAVSPGASYTQPLHTVNNVAQTFTLGAGGALTTQAVRQEDVEFLLSFKDLDAENDSGRMNTELYDYCQQPPGLLLESDLGLDRLIDAALKPVETGVLKPGNNFGPGVGPPPAIPKVDLPTVTLETRKVEPRPSLELTISQLREGPEKIRQFSTKLIQKFNIPDDLTKQTTEQLNKGQTQADQNAARIKQILGNATEATSIETKTQAIINNVIKPRYGIAQGTLDSSCIKPVTEAQFEAIAQSSNVSAFVINIDKAAESVADRSSTAPPSPADDDALKAAADKSSDDFNKLIAARDKVIDASNTMTGAMRTCLKKTKEIQDAKKKEGPPVFDPVSTITETINFYVTVTGNVTPTWKLVRVTAPTAGTFLSGIRKDTNTLILSMGRPTPGQNGGPPNTSAMDSQILYSILGQAIPASRP</sequence>
<dbReference type="Proteomes" id="UP000199245">
    <property type="component" value="Unassembled WGS sequence"/>
</dbReference>
<protein>
    <submittedName>
        <fullName evidence="1">Uncharacterized protein</fullName>
    </submittedName>
</protein>
<evidence type="ECO:0000313" key="2">
    <source>
        <dbReference type="Proteomes" id="UP000199245"/>
    </source>
</evidence>
<accession>A0A1G6RSJ5</accession>
<reference evidence="1 2" key="1">
    <citation type="submission" date="2016-10" db="EMBL/GenBank/DDBJ databases">
        <authorList>
            <person name="de Groot N.N."/>
        </authorList>
    </citation>
    <scope>NUCLEOTIDE SEQUENCE [LARGE SCALE GENOMIC DNA]</scope>
    <source>
        <strain evidence="1 2">R5</strain>
    </source>
</reference>
<gene>
    <name evidence="1" type="ORF">SAMN05216337_1007105</name>
</gene>
<name>A0A1G6RSJ5_9BRAD</name>
<evidence type="ECO:0000313" key="1">
    <source>
        <dbReference type="EMBL" id="SDD07383.1"/>
    </source>
</evidence>
<organism evidence="1 2">
    <name type="scientific">Bradyrhizobium brasilense</name>
    <dbReference type="NCBI Taxonomy" id="1419277"/>
    <lineage>
        <taxon>Bacteria</taxon>
        <taxon>Pseudomonadati</taxon>
        <taxon>Pseudomonadota</taxon>
        <taxon>Alphaproteobacteria</taxon>
        <taxon>Hyphomicrobiales</taxon>
        <taxon>Nitrobacteraceae</taxon>
        <taxon>Bradyrhizobium</taxon>
    </lineage>
</organism>
<dbReference type="RefSeq" id="WP_143029525.1">
    <property type="nucleotide sequence ID" value="NZ_FMZW01000007.1"/>
</dbReference>
<dbReference type="EMBL" id="FMZW01000007">
    <property type="protein sequence ID" value="SDD07383.1"/>
    <property type="molecule type" value="Genomic_DNA"/>
</dbReference>